<dbReference type="SUPFAM" id="SSF55469">
    <property type="entry name" value="FMN-dependent nitroreductase-like"/>
    <property type="match status" value="1"/>
</dbReference>
<reference evidence="4 5" key="1">
    <citation type="submission" date="2024-06" db="EMBL/GenBank/DDBJ databases">
        <title>Sorghum-associated microbial communities from plants grown in Nebraska, USA.</title>
        <authorList>
            <person name="Schachtman D."/>
        </authorList>
    </citation>
    <scope>NUCLEOTIDE SEQUENCE [LARGE SCALE GENOMIC DNA]</scope>
    <source>
        <strain evidence="4 5">736</strain>
    </source>
</reference>
<dbReference type="PANTHER" id="PTHR43673:SF3">
    <property type="entry name" value="NAD(P)H NITROREDUCTASE YODC-RELATED"/>
    <property type="match status" value="1"/>
</dbReference>
<sequence length="210" mass="23429">MSTTHTQSQLYTIMQERKSVRVYDPTFKIPQVELEEILKEATTAPSSSNLQAWRFLVIQDNATKTELRAIANNQAQVETASAIIAVLGNTEMYKQVEQIYTQNVAEGHMDEAQKNLMIQNTLSTYPAAPLEVRKNIATFDAGLISMQLMLIAKEKGYDTVTMGGFDKVKFAERFELPDHLFPVVLIAIGKAAAPAYGSSRLPLEDIARFI</sequence>
<organism evidence="4 5">
    <name type="scientific">Lysinibacillus parviboronicapiens</name>
    <dbReference type="NCBI Taxonomy" id="436516"/>
    <lineage>
        <taxon>Bacteria</taxon>
        <taxon>Bacillati</taxon>
        <taxon>Bacillota</taxon>
        <taxon>Bacilli</taxon>
        <taxon>Bacillales</taxon>
        <taxon>Bacillaceae</taxon>
        <taxon>Lysinibacillus</taxon>
    </lineage>
</organism>
<dbReference type="CDD" id="cd02137">
    <property type="entry name" value="MhqN-like"/>
    <property type="match status" value="1"/>
</dbReference>
<dbReference type="Gene3D" id="3.40.109.10">
    <property type="entry name" value="NADH Oxidase"/>
    <property type="match status" value="1"/>
</dbReference>
<comment type="similarity">
    <text evidence="1">Belongs to the nitroreductase family.</text>
</comment>
<keyword evidence="5" id="KW-1185">Reference proteome</keyword>
<proteinExistence type="inferred from homology"/>
<dbReference type="Proteomes" id="UP001549363">
    <property type="component" value="Unassembled WGS sequence"/>
</dbReference>
<dbReference type="Pfam" id="PF00881">
    <property type="entry name" value="Nitroreductase"/>
    <property type="match status" value="1"/>
</dbReference>
<evidence type="ECO:0000256" key="2">
    <source>
        <dbReference type="ARBA" id="ARBA00023002"/>
    </source>
</evidence>
<accession>A0ABV2PD90</accession>
<dbReference type="EMBL" id="JBEPSB010000001">
    <property type="protein sequence ID" value="MET4558917.1"/>
    <property type="molecule type" value="Genomic_DNA"/>
</dbReference>
<protein>
    <submittedName>
        <fullName evidence="4">Nitroreductase</fullName>
    </submittedName>
</protein>
<evidence type="ECO:0000313" key="5">
    <source>
        <dbReference type="Proteomes" id="UP001549363"/>
    </source>
</evidence>
<comment type="caution">
    <text evidence="4">The sequence shown here is derived from an EMBL/GenBank/DDBJ whole genome shotgun (WGS) entry which is preliminary data.</text>
</comment>
<dbReference type="PANTHER" id="PTHR43673">
    <property type="entry name" value="NAD(P)H NITROREDUCTASE YDGI-RELATED"/>
    <property type="match status" value="1"/>
</dbReference>
<dbReference type="InterPro" id="IPR029479">
    <property type="entry name" value="Nitroreductase"/>
</dbReference>
<evidence type="ECO:0000259" key="3">
    <source>
        <dbReference type="Pfam" id="PF00881"/>
    </source>
</evidence>
<evidence type="ECO:0000256" key="1">
    <source>
        <dbReference type="ARBA" id="ARBA00007118"/>
    </source>
</evidence>
<gene>
    <name evidence="4" type="ORF">ABIA69_000060</name>
</gene>
<dbReference type="RefSeq" id="WP_354470648.1">
    <property type="nucleotide sequence ID" value="NZ_JBEPSB010000001.1"/>
</dbReference>
<feature type="domain" description="Nitroreductase" evidence="3">
    <location>
        <begin position="15"/>
        <end position="190"/>
    </location>
</feature>
<evidence type="ECO:0000313" key="4">
    <source>
        <dbReference type="EMBL" id="MET4558917.1"/>
    </source>
</evidence>
<name>A0ABV2PD90_9BACI</name>
<dbReference type="InterPro" id="IPR000415">
    <property type="entry name" value="Nitroreductase-like"/>
</dbReference>
<keyword evidence="2" id="KW-0560">Oxidoreductase</keyword>